<comment type="subcellular location">
    <subcellularLocation>
        <location evidence="1 7">Cell outer membrane</location>
        <topology evidence="1 7">Multi-pass membrane protein</topology>
    </subcellularLocation>
</comment>
<evidence type="ECO:0000256" key="3">
    <source>
        <dbReference type="ARBA" id="ARBA00022452"/>
    </source>
</evidence>
<feature type="signal peptide" evidence="8">
    <location>
        <begin position="1"/>
        <end position="22"/>
    </location>
</feature>
<proteinExistence type="inferred from homology"/>
<dbReference type="InterPro" id="IPR012910">
    <property type="entry name" value="Plug_dom"/>
</dbReference>
<dbReference type="NCBIfam" id="TIGR04056">
    <property type="entry name" value="OMP_RagA_SusC"/>
    <property type="match status" value="1"/>
</dbReference>
<sequence>MKTKFSGILTLLLAFVVQISFAQEKTVSGVVSDDNGLPLPSATVSVKGTSNGTSTDFDGNYTISVSTGDVLSFSYVGYATKDITVGASNSINVTLEPDNTLDEVIVVGYGTTTERAYAGTAKVVKSDVLEAKSFANVTQALAGEVAGVTVINTSGQPGTVGTIRVRGYGSPNGNRDPLYVVDGVPLSGTFALNTINPSDIKSTTVLKDATATAIYGSRGANGVVVITTKSGSSVDKSYIEVDLKTGINDQIIPRYNVISSPEQYIGLVWEGLYNRGVVTGNPDPVGFANTTLLGNNGIGDGYNMWDVSTGGELIDPVTRTVRPGVNRLFTPESFADEAFGTGIRTEANIRLGGGSDKSRYYVSLGYLNDEGYIINSDYKRYTGLINLSTDIKDWLKVGANVNYAYSESTNNGQTNGSENLFEFADKMAPIYPVYARFPNSGTLIADPIYGGNQFDYGSPTGDLNGDGVIDPSLGEFDRARPNANLLNPVGSALLDFNGGDNHALNGNFTANISLTKDLKAEIRYGAQYRFQRFYNVGNNNYGIAANSNGTITITDTQLWNTSFLQLLRYNKTFGNHNLEALVAHESNEQRSDVSQQFKQNVFQPGVYNLSNYAESTSPAIGTTDGSAIESYFGQVNYNYKGKYYLTGSLRTDGSSRFVNDKWGVFGSIGGAWVISEEDFMQDSFLSYLKLKGSYGVTGDQEGVSTVSGYTIYSREFVGGALSLPEVRPGNPDLTWEESKMIQFGAESSFGKYLDLNIDYYNKNTDNLFFNQRRGPSAGFASILVNDGEVAYNGLEFDLTAHLIQKEDFKLDVSVNGEILSNEFKAMPIDVSTGEQKILDVQGVYAYSVGSSIYDFYMREWAGVDPADGSPMWYQYYDDANNNGVLDAGEGDLSIDDGMGNNLNGTNSLFEYRQKVSNANIKKAVTKNYSEATEVYLDKSFIPDLRGAFRLTGSFKNFDFSTQFTYSLGGYAYDAQYAELMSDRFGAAGNNYHSDILNRWQQPGDITDVPLLSDNAITNSTSTSSRFIISTDYIALNNARLGYTVPNKLISKSGIDALNLWVSGDNLMIKTKREGFNPSIRENGNSGRQIYAPATTITLGARIKF</sequence>
<dbReference type="PROSITE" id="PS52016">
    <property type="entry name" value="TONB_DEPENDENT_REC_3"/>
    <property type="match status" value="1"/>
</dbReference>
<evidence type="ECO:0000256" key="5">
    <source>
        <dbReference type="ARBA" id="ARBA00023136"/>
    </source>
</evidence>
<reference evidence="10" key="1">
    <citation type="submission" date="2022-11" db="EMBL/GenBank/DDBJ databases">
        <title>Refractory cell wall polysaccharides provide important carbon source for microbial heterotrophs in the hadal ocean.</title>
        <authorList>
            <person name="Zhu X."/>
        </authorList>
    </citation>
    <scope>NUCLEOTIDE SEQUENCE</scope>
    <source>
        <strain evidence="10">MTRN7</strain>
    </source>
</reference>
<dbReference type="RefSeq" id="WP_106687675.1">
    <property type="nucleotide sequence ID" value="NZ_CAXQEU010000146.1"/>
</dbReference>
<protein>
    <submittedName>
        <fullName evidence="10">SusC/RagA family TonB-linked outer membrane protein</fullName>
    </submittedName>
</protein>
<dbReference type="Gene3D" id="2.60.40.1120">
    <property type="entry name" value="Carboxypeptidase-like, regulatory domain"/>
    <property type="match status" value="1"/>
</dbReference>
<keyword evidence="3 7" id="KW-1134">Transmembrane beta strand</keyword>
<evidence type="ECO:0000313" key="10">
    <source>
        <dbReference type="EMBL" id="MDA0178537.1"/>
    </source>
</evidence>
<comment type="similarity">
    <text evidence="7">Belongs to the TonB-dependent receptor family.</text>
</comment>
<evidence type="ECO:0000256" key="1">
    <source>
        <dbReference type="ARBA" id="ARBA00004571"/>
    </source>
</evidence>
<evidence type="ECO:0000259" key="9">
    <source>
        <dbReference type="Pfam" id="PF07715"/>
    </source>
</evidence>
<evidence type="ECO:0000256" key="4">
    <source>
        <dbReference type="ARBA" id="ARBA00022692"/>
    </source>
</evidence>
<evidence type="ECO:0000256" key="8">
    <source>
        <dbReference type="SAM" id="SignalP"/>
    </source>
</evidence>
<dbReference type="InterPro" id="IPR039426">
    <property type="entry name" value="TonB-dep_rcpt-like"/>
</dbReference>
<keyword evidence="8" id="KW-0732">Signal</keyword>
<dbReference type="Pfam" id="PF13715">
    <property type="entry name" value="CarbopepD_reg_2"/>
    <property type="match status" value="1"/>
</dbReference>
<dbReference type="Gene3D" id="2.170.130.10">
    <property type="entry name" value="TonB-dependent receptor, plug domain"/>
    <property type="match status" value="1"/>
</dbReference>
<evidence type="ECO:0000256" key="6">
    <source>
        <dbReference type="ARBA" id="ARBA00023237"/>
    </source>
</evidence>
<dbReference type="Pfam" id="PF07715">
    <property type="entry name" value="Plug"/>
    <property type="match status" value="1"/>
</dbReference>
<feature type="chain" id="PRO_5045328147" evidence="8">
    <location>
        <begin position="23"/>
        <end position="1104"/>
    </location>
</feature>
<dbReference type="SUPFAM" id="SSF49464">
    <property type="entry name" value="Carboxypeptidase regulatory domain-like"/>
    <property type="match status" value="1"/>
</dbReference>
<comment type="caution">
    <text evidence="10">The sequence shown here is derived from an EMBL/GenBank/DDBJ whole genome shotgun (WGS) entry which is preliminary data.</text>
</comment>
<keyword evidence="6 7" id="KW-0998">Cell outer membrane</keyword>
<dbReference type="Proteomes" id="UP001149142">
    <property type="component" value="Unassembled WGS sequence"/>
</dbReference>
<dbReference type="Gene3D" id="2.40.170.20">
    <property type="entry name" value="TonB-dependent receptor, beta-barrel domain"/>
    <property type="match status" value="1"/>
</dbReference>
<keyword evidence="11" id="KW-1185">Reference proteome</keyword>
<dbReference type="InterPro" id="IPR037066">
    <property type="entry name" value="Plug_dom_sf"/>
</dbReference>
<keyword evidence="2 7" id="KW-0813">Transport</keyword>
<name>A0ABT4S395_9FLAO</name>
<organism evidence="10 11">
    <name type="scientific">Mesoflavibacter profundi</name>
    <dbReference type="NCBI Taxonomy" id="2708110"/>
    <lineage>
        <taxon>Bacteria</taxon>
        <taxon>Pseudomonadati</taxon>
        <taxon>Bacteroidota</taxon>
        <taxon>Flavobacteriia</taxon>
        <taxon>Flavobacteriales</taxon>
        <taxon>Flavobacteriaceae</taxon>
        <taxon>Mesoflavibacter</taxon>
    </lineage>
</organism>
<dbReference type="InterPro" id="IPR023997">
    <property type="entry name" value="TonB-dep_OMP_SusC/RagA_CS"/>
</dbReference>
<dbReference type="InterPro" id="IPR036942">
    <property type="entry name" value="Beta-barrel_TonB_sf"/>
</dbReference>
<keyword evidence="5 7" id="KW-0472">Membrane</keyword>
<evidence type="ECO:0000313" key="11">
    <source>
        <dbReference type="Proteomes" id="UP001149142"/>
    </source>
</evidence>
<accession>A0ABT4S395</accession>
<dbReference type="InterPro" id="IPR008969">
    <property type="entry name" value="CarboxyPept-like_regulatory"/>
</dbReference>
<dbReference type="InterPro" id="IPR023996">
    <property type="entry name" value="TonB-dep_OMP_SusC/RagA"/>
</dbReference>
<keyword evidence="4 7" id="KW-0812">Transmembrane</keyword>
<dbReference type="SUPFAM" id="SSF56935">
    <property type="entry name" value="Porins"/>
    <property type="match status" value="1"/>
</dbReference>
<dbReference type="EMBL" id="JAPFGC010000002">
    <property type="protein sequence ID" value="MDA0178537.1"/>
    <property type="molecule type" value="Genomic_DNA"/>
</dbReference>
<evidence type="ECO:0000256" key="2">
    <source>
        <dbReference type="ARBA" id="ARBA00022448"/>
    </source>
</evidence>
<dbReference type="NCBIfam" id="TIGR04057">
    <property type="entry name" value="SusC_RagA_signa"/>
    <property type="match status" value="1"/>
</dbReference>
<feature type="domain" description="TonB-dependent receptor plug" evidence="9">
    <location>
        <begin position="116"/>
        <end position="223"/>
    </location>
</feature>
<gene>
    <name evidence="10" type="ORF">OOZ35_13625</name>
</gene>
<evidence type="ECO:0000256" key="7">
    <source>
        <dbReference type="PROSITE-ProRule" id="PRU01360"/>
    </source>
</evidence>